<protein>
    <submittedName>
        <fullName evidence="2">Helix-turn-helix domain-containing protein</fullName>
    </submittedName>
</protein>
<dbReference type="GO" id="GO:0003677">
    <property type="term" value="F:DNA binding"/>
    <property type="evidence" value="ECO:0007669"/>
    <property type="project" value="InterPro"/>
</dbReference>
<name>A0A550HZ40_9FLAO</name>
<dbReference type="GO" id="GO:0000150">
    <property type="term" value="F:DNA strand exchange activity"/>
    <property type="evidence" value="ECO:0007669"/>
    <property type="project" value="InterPro"/>
</dbReference>
<dbReference type="OrthoDB" id="1433445at2"/>
<proteinExistence type="predicted"/>
<keyword evidence="3" id="KW-1185">Reference proteome</keyword>
<dbReference type="Gene3D" id="1.10.10.60">
    <property type="entry name" value="Homeodomain-like"/>
    <property type="match status" value="1"/>
</dbReference>
<accession>A0A550HZ40</accession>
<gene>
    <name evidence="2" type="ORF">FGM01_10775</name>
</gene>
<comment type="caution">
    <text evidence="2">The sequence shown here is derived from an EMBL/GenBank/DDBJ whole genome shotgun (WGS) entry which is preliminary data.</text>
</comment>
<reference evidence="2 3" key="1">
    <citation type="submission" date="2019-06" db="EMBL/GenBank/DDBJ databases">
        <title>Gramella sabulilitoris sp. nov., isolated from a marine sand.</title>
        <authorList>
            <person name="Yoon J.-H."/>
        </authorList>
    </citation>
    <scope>NUCLEOTIDE SEQUENCE [LARGE SCALE GENOMIC DNA]</scope>
    <source>
        <strain evidence="2 3">HSMS-1</strain>
    </source>
</reference>
<evidence type="ECO:0000259" key="1">
    <source>
        <dbReference type="Pfam" id="PF02796"/>
    </source>
</evidence>
<dbReference type="Gene3D" id="3.90.75.20">
    <property type="match status" value="1"/>
</dbReference>
<dbReference type="AlphaFoldDB" id="A0A550HZ40"/>
<dbReference type="Proteomes" id="UP000315131">
    <property type="component" value="Unassembled WGS sequence"/>
</dbReference>
<dbReference type="RefSeq" id="WP_143411181.1">
    <property type="nucleotide sequence ID" value="NZ_VHSF01000003.1"/>
</dbReference>
<evidence type="ECO:0000313" key="2">
    <source>
        <dbReference type="EMBL" id="TRO63985.1"/>
    </source>
</evidence>
<sequence>MSNQWKSHPRFEKLQIKEDGSELKFDGKSLNIRDHRGKTGKTLKIVYFNRSQYSVPKLILETYKGLSPEGRYYATYKDGNIENLHPDNLYWSKTHKISKERKFENDLKLSKLTKDQTYSALVSNSKGIPISKIAKNYNVSDMTVYRAIQRLKRKIRDKE</sequence>
<dbReference type="Pfam" id="PF02796">
    <property type="entry name" value="HTH_7"/>
    <property type="match status" value="1"/>
</dbReference>
<dbReference type="InterPro" id="IPR006120">
    <property type="entry name" value="Resolvase_HTH_dom"/>
</dbReference>
<dbReference type="EMBL" id="VHSF01000003">
    <property type="protein sequence ID" value="TRO63985.1"/>
    <property type="molecule type" value="Genomic_DNA"/>
</dbReference>
<evidence type="ECO:0000313" key="3">
    <source>
        <dbReference type="Proteomes" id="UP000315131"/>
    </source>
</evidence>
<organism evidence="2 3">
    <name type="scientific">Christiangramia sabulilitoris</name>
    <dbReference type="NCBI Taxonomy" id="2583991"/>
    <lineage>
        <taxon>Bacteria</taxon>
        <taxon>Pseudomonadati</taxon>
        <taxon>Bacteroidota</taxon>
        <taxon>Flavobacteriia</taxon>
        <taxon>Flavobacteriales</taxon>
        <taxon>Flavobacteriaceae</taxon>
        <taxon>Christiangramia</taxon>
    </lineage>
</organism>
<feature type="domain" description="Resolvase HTH" evidence="1">
    <location>
        <begin position="125"/>
        <end position="146"/>
    </location>
</feature>